<dbReference type="AlphaFoldDB" id="A0A511T0W4"/>
<sequence>MGGADAGHALELLPVPTETPLRLRILDAVTDVPAADWDALAGLDAPPFIKHAWLAAMEESGSATEETGWAPHHLTLWRGGTLVAAAPAYRKFHSMGEYIYDFGWADAAARLGVEYYPKLIVGGPLSPATVPRLLVASGEDVPALRKALLAAAVESAQEAGCSSVHFLYPTDDEADFLEEQGLARRVTLQFHWKNPGYGGYDDYLSRFDSKRRNQLKRERAAAATQGILLRTVRTTELTAAHAKRAYEFYTATCERHAWGQIQLTPGFFSRVFQAMPDQVEMVEAVREGRVIAGAFNLATKERLYGRYWGSTEEHPFLHFHVCLYHSVDDCIRAGRKVFEPGAGGEHKVSRGFEPTAVHSAHVIFDRRLDGAVRDYVRRERARLNMAVEEAEQICGLKPWPLKQASGT</sequence>
<dbReference type="Pfam" id="PF04339">
    <property type="entry name" value="FemAB_like"/>
    <property type="match status" value="1"/>
</dbReference>
<reference evidence="2 3" key="1">
    <citation type="submission" date="2016-10" db="EMBL/GenBank/DDBJ databases">
        <authorList>
            <person name="Varghese N."/>
            <person name="Submissions S."/>
        </authorList>
    </citation>
    <scope>NUCLEOTIDE SEQUENCE [LARGE SCALE GENOMIC DNA]</scope>
    <source>
        <strain evidence="2 3">DSM 16525</strain>
    </source>
</reference>
<reference evidence="1 4" key="2">
    <citation type="submission" date="2019-07" db="EMBL/GenBank/DDBJ databases">
        <title>Whole genome shotgun sequence of Myxococcus fulvus NBRC 100333.</title>
        <authorList>
            <person name="Hosoyama A."/>
            <person name="Uohara A."/>
            <person name="Ohji S."/>
            <person name="Ichikawa N."/>
        </authorList>
    </citation>
    <scope>NUCLEOTIDE SEQUENCE [LARGE SCALE GENOMIC DNA]</scope>
    <source>
        <strain evidence="1 4">NBRC 100333</strain>
    </source>
</reference>
<name>A0A511T0W4_MYXFU</name>
<dbReference type="InterPro" id="IPR016181">
    <property type="entry name" value="Acyl_CoA_acyltransferase"/>
</dbReference>
<dbReference type="PANTHER" id="PTHR47017:SF1">
    <property type="entry name" value="ACYL-COA"/>
    <property type="match status" value="1"/>
</dbReference>
<organism evidence="1 4">
    <name type="scientific">Myxococcus fulvus</name>
    <dbReference type="NCBI Taxonomy" id="33"/>
    <lineage>
        <taxon>Bacteria</taxon>
        <taxon>Pseudomonadati</taxon>
        <taxon>Myxococcota</taxon>
        <taxon>Myxococcia</taxon>
        <taxon>Myxococcales</taxon>
        <taxon>Cystobacterineae</taxon>
        <taxon>Myxococcaceae</taxon>
        <taxon>Myxococcus</taxon>
    </lineage>
</organism>
<dbReference type="PANTHER" id="PTHR47017">
    <property type="entry name" value="ACYL-COA"/>
    <property type="match status" value="1"/>
</dbReference>
<evidence type="ECO:0000313" key="2">
    <source>
        <dbReference type="EMBL" id="SES80049.1"/>
    </source>
</evidence>
<evidence type="ECO:0008006" key="5">
    <source>
        <dbReference type="Google" id="ProtNLM"/>
    </source>
</evidence>
<evidence type="ECO:0000313" key="3">
    <source>
        <dbReference type="Proteomes" id="UP000183760"/>
    </source>
</evidence>
<evidence type="ECO:0000313" key="4">
    <source>
        <dbReference type="Proteomes" id="UP000321514"/>
    </source>
</evidence>
<gene>
    <name evidence="1" type="ORF">MFU01_28210</name>
    <name evidence="2" type="ORF">SAMN05443572_101191</name>
</gene>
<comment type="caution">
    <text evidence="1">The sequence shown here is derived from an EMBL/GenBank/DDBJ whole genome shotgun (WGS) entry which is preliminary data.</text>
</comment>
<dbReference type="Proteomes" id="UP000183760">
    <property type="component" value="Unassembled WGS sequence"/>
</dbReference>
<proteinExistence type="predicted"/>
<evidence type="ECO:0000313" key="1">
    <source>
        <dbReference type="EMBL" id="GEN07784.1"/>
    </source>
</evidence>
<dbReference type="EMBL" id="FOIB01000001">
    <property type="protein sequence ID" value="SES80049.1"/>
    <property type="molecule type" value="Genomic_DNA"/>
</dbReference>
<keyword evidence="3" id="KW-1185">Reference proteome</keyword>
<dbReference type="EMBL" id="BJXR01000025">
    <property type="protein sequence ID" value="GEN07784.1"/>
    <property type="molecule type" value="Genomic_DNA"/>
</dbReference>
<accession>A0A511T0W4</accession>
<dbReference type="InterPro" id="IPR007434">
    <property type="entry name" value="FemAB-like"/>
</dbReference>
<protein>
    <recommendedName>
        <fullName evidence="5">N-acetyltransferase</fullName>
    </recommendedName>
</protein>
<dbReference type="Gene3D" id="3.40.630.30">
    <property type="match status" value="1"/>
</dbReference>
<dbReference type="SUPFAM" id="SSF55729">
    <property type="entry name" value="Acyl-CoA N-acyltransferases (Nat)"/>
    <property type="match status" value="1"/>
</dbReference>
<dbReference type="Proteomes" id="UP000321514">
    <property type="component" value="Unassembled WGS sequence"/>
</dbReference>
<dbReference type="STRING" id="1334629.MFUL124B02_01850"/>